<dbReference type="EMBL" id="AZBU02000004">
    <property type="protein sequence ID" value="TKR80269.1"/>
    <property type="molecule type" value="Genomic_DNA"/>
</dbReference>
<name>A0A4U5NBQ8_STECR</name>
<protein>
    <submittedName>
        <fullName evidence="1">Uncharacterized protein</fullName>
    </submittedName>
</protein>
<gene>
    <name evidence="1" type="ORF">L596_014368</name>
</gene>
<evidence type="ECO:0000313" key="2">
    <source>
        <dbReference type="Proteomes" id="UP000298663"/>
    </source>
</evidence>
<dbReference type="AlphaFoldDB" id="A0A4U5NBQ8"/>
<accession>A0A4U5NBQ8</accession>
<organism evidence="1 2">
    <name type="scientific">Steinernema carpocapsae</name>
    <name type="common">Entomopathogenic nematode</name>
    <dbReference type="NCBI Taxonomy" id="34508"/>
    <lineage>
        <taxon>Eukaryota</taxon>
        <taxon>Metazoa</taxon>
        <taxon>Ecdysozoa</taxon>
        <taxon>Nematoda</taxon>
        <taxon>Chromadorea</taxon>
        <taxon>Rhabditida</taxon>
        <taxon>Tylenchina</taxon>
        <taxon>Panagrolaimomorpha</taxon>
        <taxon>Strongyloidoidea</taxon>
        <taxon>Steinernematidae</taxon>
        <taxon>Steinernema</taxon>
    </lineage>
</organism>
<dbReference type="Proteomes" id="UP000298663">
    <property type="component" value="Unassembled WGS sequence"/>
</dbReference>
<sequence>MPDKQVTSRNGNAFFYGDLCSPIPRRTEDSMSCFRHQVGRLLTFSFSNCTILSLAIPSLLRVTINPNGIKSLRSPLTLSTRKCPFRHTTRSDFIFPSAALGSPYLAFQLSFAPVLHF</sequence>
<reference evidence="1 2" key="2">
    <citation type="journal article" date="2019" name="G3 (Bethesda)">
        <title>Hybrid Assembly of the Genome of the Entomopathogenic Nematode Steinernema carpocapsae Identifies the X-Chromosome.</title>
        <authorList>
            <person name="Serra L."/>
            <person name="Macchietto M."/>
            <person name="Macias-Munoz A."/>
            <person name="McGill C.J."/>
            <person name="Rodriguez I.M."/>
            <person name="Rodriguez B."/>
            <person name="Murad R."/>
            <person name="Mortazavi A."/>
        </authorList>
    </citation>
    <scope>NUCLEOTIDE SEQUENCE [LARGE SCALE GENOMIC DNA]</scope>
    <source>
        <strain evidence="1 2">ALL</strain>
    </source>
</reference>
<proteinExistence type="predicted"/>
<comment type="caution">
    <text evidence="1">The sequence shown here is derived from an EMBL/GenBank/DDBJ whole genome shotgun (WGS) entry which is preliminary data.</text>
</comment>
<evidence type="ECO:0000313" key="1">
    <source>
        <dbReference type="EMBL" id="TKR80269.1"/>
    </source>
</evidence>
<reference evidence="1 2" key="1">
    <citation type="journal article" date="2015" name="Genome Biol.">
        <title>Comparative genomics of Steinernema reveals deeply conserved gene regulatory networks.</title>
        <authorList>
            <person name="Dillman A.R."/>
            <person name="Macchietto M."/>
            <person name="Porter C.F."/>
            <person name="Rogers A."/>
            <person name="Williams B."/>
            <person name="Antoshechkin I."/>
            <person name="Lee M.M."/>
            <person name="Goodwin Z."/>
            <person name="Lu X."/>
            <person name="Lewis E.E."/>
            <person name="Goodrich-Blair H."/>
            <person name="Stock S.P."/>
            <person name="Adams B.J."/>
            <person name="Sternberg P.W."/>
            <person name="Mortazavi A."/>
        </authorList>
    </citation>
    <scope>NUCLEOTIDE SEQUENCE [LARGE SCALE GENOMIC DNA]</scope>
    <source>
        <strain evidence="1 2">ALL</strain>
    </source>
</reference>
<keyword evidence="2" id="KW-1185">Reference proteome</keyword>